<dbReference type="InterPro" id="IPR000749">
    <property type="entry name" value="ATP-guanido_PTrfase"/>
</dbReference>
<gene>
    <name evidence="7" type="ORF">J2S20_001260</name>
</gene>
<dbReference type="GO" id="GO:0046314">
    <property type="term" value="P:phosphocreatine biosynthetic process"/>
    <property type="evidence" value="ECO:0007669"/>
    <property type="project" value="InterPro"/>
</dbReference>
<proteinExistence type="inferred from homology"/>
<dbReference type="EC" id="2.7.14.1" evidence="7"/>
<evidence type="ECO:0000256" key="4">
    <source>
        <dbReference type="ARBA" id="ARBA00022840"/>
    </source>
</evidence>
<dbReference type="CDD" id="cd07930">
    <property type="entry name" value="bacterial_phosphagen_kinase"/>
    <property type="match status" value="1"/>
</dbReference>
<evidence type="ECO:0000256" key="3">
    <source>
        <dbReference type="ARBA" id="ARBA00022777"/>
    </source>
</evidence>
<comment type="similarity">
    <text evidence="5">Belongs to the ATP:guanido phosphotransferase family.</text>
</comment>
<dbReference type="RefSeq" id="WP_106611805.1">
    <property type="nucleotide sequence ID" value="NZ_JAUSTO010000006.1"/>
</dbReference>
<protein>
    <submittedName>
        <fullName evidence="7">Protein arginine kinase</fullName>
        <ecNumber evidence="7">2.7.14.1</ecNumber>
    </submittedName>
</protein>
<keyword evidence="8" id="KW-1185">Reference proteome</keyword>
<dbReference type="GO" id="GO:0004111">
    <property type="term" value="F:creatine kinase activity"/>
    <property type="evidence" value="ECO:0007669"/>
    <property type="project" value="InterPro"/>
</dbReference>
<sequence>MLKWYEQVKTSPGNNYISSRIRLTRSWSEYKFPHCLRTEEAYALIERMNSALSEFPRQTGENMSSMLLSEIPEVSRMAMRERRIFNAGITDRKTPVGVMFSESESISLVLNGDDHLRLQLLSPNFHLYDLWERANRLDDYMNEHFSYAFDERYGYLSSFPTNVGTGMRANVVVHLPALSTGRQFPSLLESMTQFGVTIRGVYGNGKENYGALYDISNSKTLGLSEREILDLVSKVVSQLNSEENQVRKKSLESHRLERLDEVYKSYGLLKYARKLSIRDALRYLSQVMAGLSDGLIKTSVPCSIYRLYFGVQPSNLIAGAKGPVDREKIDSIRADYIRRELPELTES</sequence>
<dbReference type="PANTHER" id="PTHR11547:SF38">
    <property type="entry name" value="ARGININE KINASE 1-RELATED"/>
    <property type="match status" value="1"/>
</dbReference>
<dbReference type="SUPFAM" id="SSF55931">
    <property type="entry name" value="Glutamine synthetase/guanido kinase"/>
    <property type="match status" value="1"/>
</dbReference>
<comment type="caution">
    <text evidence="5">Lacks conserved residue(s) required for the propagation of feature annotation.</text>
</comment>
<dbReference type="InterPro" id="IPR014746">
    <property type="entry name" value="Gln_synth/guanido_kin_cat_dom"/>
</dbReference>
<keyword evidence="4 5" id="KW-0067">ATP-binding</keyword>
<dbReference type="EMBL" id="JAUSTO010000006">
    <property type="protein sequence ID" value="MDQ0152568.1"/>
    <property type="molecule type" value="Genomic_DNA"/>
</dbReference>
<keyword evidence="2 5" id="KW-0547">Nucleotide-binding</keyword>
<keyword evidence="3 5" id="KW-0418">Kinase</keyword>
<evidence type="ECO:0000313" key="7">
    <source>
        <dbReference type="EMBL" id="MDQ0152568.1"/>
    </source>
</evidence>
<dbReference type="Gene3D" id="3.30.590.10">
    <property type="entry name" value="Glutamine synthetase/guanido kinase, catalytic domain"/>
    <property type="match status" value="1"/>
</dbReference>
<comment type="caution">
    <text evidence="7">The sequence shown here is derived from an EMBL/GenBank/DDBJ whole genome shotgun (WGS) entry which is preliminary data.</text>
</comment>
<dbReference type="InterPro" id="IPR022414">
    <property type="entry name" value="ATP-guanido_PTrfase_cat"/>
</dbReference>
<name>A0AAE3VAN6_9FIRM</name>
<dbReference type="Pfam" id="PF00217">
    <property type="entry name" value="ATP-gua_Ptrans"/>
    <property type="match status" value="1"/>
</dbReference>
<evidence type="ECO:0000256" key="2">
    <source>
        <dbReference type="ARBA" id="ARBA00022741"/>
    </source>
</evidence>
<feature type="binding site" evidence="5">
    <location>
        <position position="117"/>
    </location>
    <ligand>
        <name>ATP</name>
        <dbReference type="ChEBI" id="CHEBI:30616"/>
    </ligand>
</feature>
<evidence type="ECO:0000313" key="8">
    <source>
        <dbReference type="Proteomes" id="UP001241537"/>
    </source>
</evidence>
<accession>A0AAE3VAN6</accession>
<evidence type="ECO:0000256" key="1">
    <source>
        <dbReference type="ARBA" id="ARBA00022679"/>
    </source>
</evidence>
<feature type="binding site" evidence="5">
    <location>
        <begin position="18"/>
        <end position="22"/>
    </location>
    <ligand>
        <name>ATP</name>
        <dbReference type="ChEBI" id="CHEBI:30616"/>
    </ligand>
</feature>
<evidence type="ECO:0000256" key="5">
    <source>
        <dbReference type="PROSITE-ProRule" id="PRU00843"/>
    </source>
</evidence>
<dbReference type="AlphaFoldDB" id="A0AAE3VAN6"/>
<dbReference type="Proteomes" id="UP001241537">
    <property type="component" value="Unassembled WGS sequence"/>
</dbReference>
<feature type="binding site" evidence="5">
    <location>
        <begin position="199"/>
        <end position="204"/>
    </location>
    <ligand>
        <name>ATP</name>
        <dbReference type="ChEBI" id="CHEBI:30616"/>
    </ligand>
</feature>
<evidence type="ECO:0000259" key="6">
    <source>
        <dbReference type="PROSITE" id="PS51510"/>
    </source>
</evidence>
<dbReference type="GO" id="GO:1990424">
    <property type="term" value="F:protein arginine kinase activity"/>
    <property type="evidence" value="ECO:0007669"/>
    <property type="project" value="UniProtKB-EC"/>
</dbReference>
<reference evidence="7" key="1">
    <citation type="submission" date="2023-07" db="EMBL/GenBank/DDBJ databases">
        <title>Genomic Encyclopedia of Type Strains, Phase IV (KMG-IV): sequencing the most valuable type-strain genomes for metagenomic binning, comparative biology and taxonomic classification.</title>
        <authorList>
            <person name="Goeker M."/>
        </authorList>
    </citation>
    <scope>NUCLEOTIDE SEQUENCE</scope>
    <source>
        <strain evidence="7">DSM 19659</strain>
    </source>
</reference>
<feature type="binding site" evidence="5">
    <location>
        <begin position="168"/>
        <end position="172"/>
    </location>
    <ligand>
        <name>ATP</name>
        <dbReference type="ChEBI" id="CHEBI:30616"/>
    </ligand>
</feature>
<dbReference type="InterPro" id="IPR023660">
    <property type="entry name" value="Arg_Kinase"/>
</dbReference>
<dbReference type="PROSITE" id="PS51510">
    <property type="entry name" value="PHOSPHAGEN_KINASE_C"/>
    <property type="match status" value="1"/>
</dbReference>
<feature type="domain" description="Phosphagen kinase C-terminal" evidence="6">
    <location>
        <begin position="15"/>
        <end position="246"/>
    </location>
</feature>
<dbReference type="GO" id="GO:0005524">
    <property type="term" value="F:ATP binding"/>
    <property type="evidence" value="ECO:0007669"/>
    <property type="project" value="UniProtKB-UniRule"/>
</dbReference>
<organism evidence="7 8">
    <name type="scientific">Moryella indoligenes</name>
    <dbReference type="NCBI Taxonomy" id="371674"/>
    <lineage>
        <taxon>Bacteria</taxon>
        <taxon>Bacillati</taxon>
        <taxon>Bacillota</taxon>
        <taxon>Clostridia</taxon>
        <taxon>Lachnospirales</taxon>
        <taxon>Lachnospiraceae</taxon>
        <taxon>Moryella</taxon>
    </lineage>
</organism>
<dbReference type="GO" id="GO:0005615">
    <property type="term" value="C:extracellular space"/>
    <property type="evidence" value="ECO:0007669"/>
    <property type="project" value="TreeGrafter"/>
</dbReference>
<keyword evidence="1 5" id="KW-0808">Transferase</keyword>
<dbReference type="PANTHER" id="PTHR11547">
    <property type="entry name" value="ARGININE OR CREATINE KINASE"/>
    <property type="match status" value="1"/>
</dbReference>